<dbReference type="Gene3D" id="1.10.600.10">
    <property type="entry name" value="Farnesyl Diphosphate Synthase"/>
    <property type="match status" value="1"/>
</dbReference>
<proteinExistence type="predicted"/>
<dbReference type="InterPro" id="IPR008949">
    <property type="entry name" value="Isoprenoid_synthase_dom_sf"/>
</dbReference>
<evidence type="ECO:0000256" key="1">
    <source>
        <dbReference type="SAM" id="MobiDB-lite"/>
    </source>
</evidence>
<gene>
    <name evidence="2" type="ORF">D187_008105</name>
</gene>
<dbReference type="AlphaFoldDB" id="S9NUH5"/>
<sequence length="387" mass="43848">MHTATSPSSAGLSLPSASSSEEEGSQSCGVQTTMPLELARAEAAQRREESMALLREAAVRLRPENWLSASAEKPSDSGFEDVRSRYHHWLEHAPFNSADPVTWRFLVDLAISYASYTYRPARGLRRAEADALVSWFTCFWKLDNLVDDARELLPPNYLEALRQDMKRAWFGSEEQLDALLPQHEGDVVAFRDQAVALLIDHRKQLRTLGQPIENHPGYQNAVWNHIICQTEAPRRVDSLPEYLEMRRIRGGMECVLHMYLTLQGLDWDESYARVLDLANLATCLTDDLFSVVKDQRDGVESSVTVCGPNGHLRVLELVCDLHREMFELLKRRVAADGSVQTQLFVRTMLDVVVGMVQWQAANPRYREGALWLDQELRAQRGEAARAA</sequence>
<dbReference type="Proteomes" id="UP000011682">
    <property type="component" value="Unassembled WGS sequence"/>
</dbReference>
<dbReference type="Pfam" id="PF19086">
    <property type="entry name" value="Terpene_syn_C_2"/>
    <property type="match status" value="1"/>
</dbReference>
<reference evidence="2" key="1">
    <citation type="submission" date="2013-05" db="EMBL/GenBank/DDBJ databases">
        <title>Genome assembly of Cystobacter fuscus DSM 2262.</title>
        <authorList>
            <person name="Sharma G."/>
            <person name="Khatri I."/>
            <person name="Kaur C."/>
            <person name="Mayilraj S."/>
            <person name="Subramanian S."/>
        </authorList>
    </citation>
    <scope>NUCLEOTIDE SEQUENCE [LARGE SCALE GENOMIC DNA]</scope>
    <source>
        <strain evidence="2">DSM 2262</strain>
    </source>
</reference>
<dbReference type="SUPFAM" id="SSF48576">
    <property type="entry name" value="Terpenoid synthases"/>
    <property type="match status" value="1"/>
</dbReference>
<dbReference type="OrthoDB" id="4567121at2"/>
<organism evidence="2 3">
    <name type="scientific">Cystobacter fuscus (strain ATCC 25194 / DSM 2262 / NBRC 100088 / M29)</name>
    <dbReference type="NCBI Taxonomy" id="1242864"/>
    <lineage>
        <taxon>Bacteria</taxon>
        <taxon>Pseudomonadati</taxon>
        <taxon>Myxococcota</taxon>
        <taxon>Myxococcia</taxon>
        <taxon>Myxococcales</taxon>
        <taxon>Cystobacterineae</taxon>
        <taxon>Archangiaceae</taxon>
        <taxon>Cystobacter</taxon>
    </lineage>
</organism>
<feature type="region of interest" description="Disordered" evidence="1">
    <location>
        <begin position="1"/>
        <end position="34"/>
    </location>
</feature>
<evidence type="ECO:0000313" key="3">
    <source>
        <dbReference type="Proteomes" id="UP000011682"/>
    </source>
</evidence>
<protein>
    <recommendedName>
        <fullName evidence="4">Terpene synthase</fullName>
    </recommendedName>
</protein>
<dbReference type="EMBL" id="ANAH02000067">
    <property type="protein sequence ID" value="EPX55850.1"/>
    <property type="molecule type" value="Genomic_DNA"/>
</dbReference>
<name>S9NUH5_CYSF2</name>
<feature type="compositionally biased region" description="Low complexity" evidence="1">
    <location>
        <begin position="1"/>
        <end position="19"/>
    </location>
</feature>
<dbReference type="RefSeq" id="WP_002631997.1">
    <property type="nucleotide sequence ID" value="NZ_ANAH02000067.1"/>
</dbReference>
<evidence type="ECO:0008006" key="4">
    <source>
        <dbReference type="Google" id="ProtNLM"/>
    </source>
</evidence>
<comment type="caution">
    <text evidence="2">The sequence shown here is derived from an EMBL/GenBank/DDBJ whole genome shotgun (WGS) entry which is preliminary data.</text>
</comment>
<evidence type="ECO:0000313" key="2">
    <source>
        <dbReference type="EMBL" id="EPX55850.1"/>
    </source>
</evidence>
<keyword evidence="3" id="KW-1185">Reference proteome</keyword>
<accession>S9NUH5</accession>